<protein>
    <recommendedName>
        <fullName evidence="3">RING-type E3 ubiquitin transferase</fullName>
        <ecNumber evidence="3">2.3.2.27</ecNumber>
    </recommendedName>
</protein>
<comment type="subcellular location">
    <subcellularLocation>
        <location evidence="2">Membrane</location>
        <topology evidence="2">Multi-pass membrane protein</topology>
    </subcellularLocation>
</comment>
<gene>
    <name evidence="14" type="ORF">CEURO_LOCUS13961</name>
</gene>
<keyword evidence="8" id="KW-0833">Ubl conjugation pathway</keyword>
<dbReference type="Gene3D" id="3.30.40.10">
    <property type="entry name" value="Zinc/RING finger domain, C3HC4 (zinc finger)"/>
    <property type="match status" value="1"/>
</dbReference>
<dbReference type="InterPro" id="IPR001841">
    <property type="entry name" value="Znf_RING"/>
</dbReference>
<keyword evidence="15" id="KW-1185">Reference proteome</keyword>
<dbReference type="GO" id="GO:0008270">
    <property type="term" value="F:zinc ion binding"/>
    <property type="evidence" value="ECO:0007669"/>
    <property type="project" value="UniProtKB-KW"/>
</dbReference>
<keyword evidence="10" id="KW-1133">Transmembrane helix</keyword>
<keyword evidence="9" id="KW-0862">Zinc</keyword>
<evidence type="ECO:0000256" key="1">
    <source>
        <dbReference type="ARBA" id="ARBA00000900"/>
    </source>
</evidence>
<dbReference type="OrthoDB" id="1292820at2759"/>
<dbReference type="InterPro" id="IPR013083">
    <property type="entry name" value="Znf_RING/FYVE/PHD"/>
</dbReference>
<feature type="domain" description="RING-type" evidence="13">
    <location>
        <begin position="104"/>
        <end position="145"/>
    </location>
</feature>
<keyword evidence="7 12" id="KW-0863">Zinc-finger</keyword>
<dbReference type="PANTHER" id="PTHR45977">
    <property type="entry name" value="TARGET OF ERK KINASE MPK-1"/>
    <property type="match status" value="1"/>
</dbReference>
<keyword evidence="4" id="KW-0808">Transferase</keyword>
<dbReference type="GO" id="GO:0061630">
    <property type="term" value="F:ubiquitin protein ligase activity"/>
    <property type="evidence" value="ECO:0007669"/>
    <property type="project" value="UniProtKB-EC"/>
</dbReference>
<organism evidence="14 15">
    <name type="scientific">Cuscuta europaea</name>
    <name type="common">European dodder</name>
    <dbReference type="NCBI Taxonomy" id="41803"/>
    <lineage>
        <taxon>Eukaryota</taxon>
        <taxon>Viridiplantae</taxon>
        <taxon>Streptophyta</taxon>
        <taxon>Embryophyta</taxon>
        <taxon>Tracheophyta</taxon>
        <taxon>Spermatophyta</taxon>
        <taxon>Magnoliopsida</taxon>
        <taxon>eudicotyledons</taxon>
        <taxon>Gunneridae</taxon>
        <taxon>Pentapetalae</taxon>
        <taxon>asterids</taxon>
        <taxon>lamiids</taxon>
        <taxon>Solanales</taxon>
        <taxon>Convolvulaceae</taxon>
        <taxon>Cuscuteae</taxon>
        <taxon>Cuscuta</taxon>
        <taxon>Cuscuta subgen. Cuscuta</taxon>
    </lineage>
</organism>
<name>A0A9P0ZFQ7_CUSEU</name>
<evidence type="ECO:0000256" key="8">
    <source>
        <dbReference type="ARBA" id="ARBA00022786"/>
    </source>
</evidence>
<keyword evidence="6" id="KW-0479">Metal-binding</keyword>
<dbReference type="CDD" id="cd16454">
    <property type="entry name" value="RING-H2_PA-TM-RING"/>
    <property type="match status" value="1"/>
</dbReference>
<accession>A0A9P0ZFQ7</accession>
<comment type="caution">
    <text evidence="14">The sequence shown here is derived from an EMBL/GenBank/DDBJ whole genome shotgun (WGS) entry which is preliminary data.</text>
</comment>
<evidence type="ECO:0000256" key="11">
    <source>
        <dbReference type="ARBA" id="ARBA00023136"/>
    </source>
</evidence>
<dbReference type="AlphaFoldDB" id="A0A9P0ZFQ7"/>
<sequence length="203" mass="23245">MSQTSSSVLNPPLSGCSCEDDEFRSAIQFQTTIVVYKDADRESLARLSIPFSKPWPTEVADPVGGYYLTRIVDLIYHIEVKEILVGLIGRVKINDLTRYGNGECRICLEEYEAGEEGSELPCKHIYHSECIASWLMKNYACPVCRLDLCLPTNSTVRDEPQPSRRRTFIQRWELMQLSVMPHLRHLVIKLRLILYPAGLWPTI</sequence>
<dbReference type="SMART" id="SM00184">
    <property type="entry name" value="RING"/>
    <property type="match status" value="1"/>
</dbReference>
<dbReference type="GO" id="GO:0016020">
    <property type="term" value="C:membrane"/>
    <property type="evidence" value="ECO:0007669"/>
    <property type="project" value="UniProtKB-SubCell"/>
</dbReference>
<evidence type="ECO:0000256" key="5">
    <source>
        <dbReference type="ARBA" id="ARBA00022692"/>
    </source>
</evidence>
<evidence type="ECO:0000256" key="2">
    <source>
        <dbReference type="ARBA" id="ARBA00004141"/>
    </source>
</evidence>
<evidence type="ECO:0000256" key="3">
    <source>
        <dbReference type="ARBA" id="ARBA00012483"/>
    </source>
</evidence>
<dbReference type="PROSITE" id="PS50089">
    <property type="entry name" value="ZF_RING_2"/>
    <property type="match status" value="1"/>
</dbReference>
<proteinExistence type="predicted"/>
<evidence type="ECO:0000259" key="13">
    <source>
        <dbReference type="PROSITE" id="PS50089"/>
    </source>
</evidence>
<evidence type="ECO:0000256" key="9">
    <source>
        <dbReference type="ARBA" id="ARBA00022833"/>
    </source>
</evidence>
<evidence type="ECO:0000256" key="6">
    <source>
        <dbReference type="ARBA" id="ARBA00022723"/>
    </source>
</evidence>
<evidence type="ECO:0000313" key="15">
    <source>
        <dbReference type="Proteomes" id="UP001152484"/>
    </source>
</evidence>
<dbReference type="GO" id="GO:0016567">
    <property type="term" value="P:protein ubiquitination"/>
    <property type="evidence" value="ECO:0007669"/>
    <property type="project" value="TreeGrafter"/>
</dbReference>
<dbReference type="PANTHER" id="PTHR45977:SF4">
    <property type="entry name" value="RING-TYPE DOMAIN-CONTAINING PROTEIN"/>
    <property type="match status" value="1"/>
</dbReference>
<reference evidence="14" key="1">
    <citation type="submission" date="2022-07" db="EMBL/GenBank/DDBJ databases">
        <authorList>
            <person name="Macas J."/>
            <person name="Novak P."/>
            <person name="Neumann P."/>
        </authorList>
    </citation>
    <scope>NUCLEOTIDE SEQUENCE</scope>
</reference>
<evidence type="ECO:0000313" key="14">
    <source>
        <dbReference type="EMBL" id="CAH9097694.1"/>
    </source>
</evidence>
<comment type="catalytic activity">
    <reaction evidence="1">
        <text>S-ubiquitinyl-[E2 ubiquitin-conjugating enzyme]-L-cysteine + [acceptor protein]-L-lysine = [E2 ubiquitin-conjugating enzyme]-L-cysteine + N(6)-ubiquitinyl-[acceptor protein]-L-lysine.</text>
        <dbReference type="EC" id="2.3.2.27"/>
    </reaction>
</comment>
<evidence type="ECO:0000256" key="12">
    <source>
        <dbReference type="PROSITE-ProRule" id="PRU00175"/>
    </source>
</evidence>
<dbReference type="EMBL" id="CAMAPE010000035">
    <property type="protein sequence ID" value="CAH9097694.1"/>
    <property type="molecule type" value="Genomic_DNA"/>
</dbReference>
<keyword evidence="5" id="KW-0812">Transmembrane</keyword>
<evidence type="ECO:0000256" key="10">
    <source>
        <dbReference type="ARBA" id="ARBA00022989"/>
    </source>
</evidence>
<evidence type="ECO:0000256" key="7">
    <source>
        <dbReference type="ARBA" id="ARBA00022771"/>
    </source>
</evidence>
<dbReference type="Proteomes" id="UP001152484">
    <property type="component" value="Unassembled WGS sequence"/>
</dbReference>
<dbReference type="GO" id="GO:0006511">
    <property type="term" value="P:ubiquitin-dependent protein catabolic process"/>
    <property type="evidence" value="ECO:0007669"/>
    <property type="project" value="TreeGrafter"/>
</dbReference>
<dbReference type="EC" id="2.3.2.27" evidence="3"/>
<dbReference type="Pfam" id="PF13639">
    <property type="entry name" value="zf-RING_2"/>
    <property type="match status" value="1"/>
</dbReference>
<dbReference type="SUPFAM" id="SSF57850">
    <property type="entry name" value="RING/U-box"/>
    <property type="match status" value="1"/>
</dbReference>
<evidence type="ECO:0000256" key="4">
    <source>
        <dbReference type="ARBA" id="ARBA00022679"/>
    </source>
</evidence>
<keyword evidence="11" id="KW-0472">Membrane</keyword>